<sequence length="100" mass="11208">MERMWPTQKNNWLNLKKEMIKVCNRTTTIEAFLVDRRKKSPDKGINCTDRLCTSPDKTVRCDRDGGALESLLAIADPASPAILNALVRSSDSHSGSYVQQ</sequence>
<dbReference type="EMBL" id="JAHYIQ010000066">
    <property type="protein sequence ID" value="KAK1116653.1"/>
    <property type="molecule type" value="Genomic_DNA"/>
</dbReference>
<organism evidence="1 2">
    <name type="scientific">Melipona bicolor</name>
    <dbReference type="NCBI Taxonomy" id="60889"/>
    <lineage>
        <taxon>Eukaryota</taxon>
        <taxon>Metazoa</taxon>
        <taxon>Ecdysozoa</taxon>
        <taxon>Arthropoda</taxon>
        <taxon>Hexapoda</taxon>
        <taxon>Insecta</taxon>
        <taxon>Pterygota</taxon>
        <taxon>Neoptera</taxon>
        <taxon>Endopterygota</taxon>
        <taxon>Hymenoptera</taxon>
        <taxon>Apocrita</taxon>
        <taxon>Aculeata</taxon>
        <taxon>Apoidea</taxon>
        <taxon>Anthophila</taxon>
        <taxon>Apidae</taxon>
        <taxon>Melipona</taxon>
    </lineage>
</organism>
<dbReference type="AlphaFoldDB" id="A0AA40FDS1"/>
<name>A0AA40FDS1_9HYME</name>
<keyword evidence="2" id="KW-1185">Reference proteome</keyword>
<dbReference type="Proteomes" id="UP001177670">
    <property type="component" value="Unassembled WGS sequence"/>
</dbReference>
<evidence type="ECO:0000313" key="1">
    <source>
        <dbReference type="EMBL" id="KAK1116653.1"/>
    </source>
</evidence>
<comment type="caution">
    <text evidence="1">The sequence shown here is derived from an EMBL/GenBank/DDBJ whole genome shotgun (WGS) entry which is preliminary data.</text>
</comment>
<evidence type="ECO:0000313" key="2">
    <source>
        <dbReference type="Proteomes" id="UP001177670"/>
    </source>
</evidence>
<reference evidence="1" key="1">
    <citation type="submission" date="2021-10" db="EMBL/GenBank/DDBJ databases">
        <title>Melipona bicolor Genome sequencing and assembly.</title>
        <authorList>
            <person name="Araujo N.S."/>
            <person name="Arias M.C."/>
        </authorList>
    </citation>
    <scope>NUCLEOTIDE SEQUENCE</scope>
    <source>
        <strain evidence="1">USP_2M_L1-L4_2017</strain>
        <tissue evidence="1">Whole body</tissue>
    </source>
</reference>
<gene>
    <name evidence="1" type="ORF">K0M31_018195</name>
</gene>
<proteinExistence type="predicted"/>
<accession>A0AA40FDS1</accession>
<protein>
    <submittedName>
        <fullName evidence="1">Uncharacterized protein</fullName>
    </submittedName>
</protein>